<dbReference type="PRINTS" id="PR00868">
    <property type="entry name" value="DNAPOLI"/>
</dbReference>
<dbReference type="InterPro" id="IPR019760">
    <property type="entry name" value="DNA-dir_DNA_pol_A_CS"/>
</dbReference>
<keyword evidence="4" id="KW-0808">Transferase</keyword>
<feature type="domain" description="DNA-directed DNA polymerase family A palm" evidence="8">
    <location>
        <begin position="386"/>
        <end position="587"/>
    </location>
</feature>
<dbReference type="Gene3D" id="3.30.70.370">
    <property type="match status" value="2"/>
</dbReference>
<dbReference type="InterPro" id="IPR012337">
    <property type="entry name" value="RNaseH-like_sf"/>
</dbReference>
<dbReference type="Pfam" id="PF00476">
    <property type="entry name" value="DNA_pol_A"/>
    <property type="match status" value="1"/>
</dbReference>
<dbReference type="Proteomes" id="UP000006034">
    <property type="component" value="Unassembled WGS sequence"/>
</dbReference>
<dbReference type="SMART" id="SM00482">
    <property type="entry name" value="POLAc"/>
    <property type="match status" value="1"/>
</dbReference>
<dbReference type="InterPro" id="IPR036397">
    <property type="entry name" value="RNaseH_sf"/>
</dbReference>
<reference evidence="9 10" key="1">
    <citation type="submission" date="2010-10" db="EMBL/GenBank/DDBJ databases">
        <authorList>
            <consortium name="The Broad Institute Genome Sequencing Platform"/>
            <person name="Ward D."/>
            <person name="Earl A."/>
            <person name="Feldgarden M."/>
            <person name="Young S.K."/>
            <person name="Gargeya S."/>
            <person name="Zeng Q."/>
            <person name="Alvarado L."/>
            <person name="Berlin A."/>
            <person name="Bochicchio J."/>
            <person name="Chapman S.B."/>
            <person name="Chen Z."/>
            <person name="Freedman E."/>
            <person name="Gellesch M."/>
            <person name="Goldberg J."/>
            <person name="Griggs A."/>
            <person name="Gujja S."/>
            <person name="Heilman E."/>
            <person name="Heiman D."/>
            <person name="Howarth C."/>
            <person name="Mehta T."/>
            <person name="Neiman D."/>
            <person name="Pearson M."/>
            <person name="Roberts A."/>
            <person name="Saif S."/>
            <person name="Shea T."/>
            <person name="Shenoy N."/>
            <person name="Sisk P."/>
            <person name="Stolte C."/>
            <person name="Sykes S."/>
            <person name="White J."/>
            <person name="Yandava C."/>
            <person name="Allen-Vercoe E."/>
            <person name="Sibley C."/>
            <person name="Ambrose C.E."/>
            <person name="Strauss J."/>
            <person name="Daigneault M."/>
            <person name="Haas B."/>
            <person name="Nusbaum C."/>
            <person name="Birren B."/>
        </authorList>
    </citation>
    <scope>NUCLEOTIDE SEQUENCE [LARGE SCALE GENOMIC DNA]</scope>
    <source>
        <strain evidence="9 10">3_1_6</strain>
    </source>
</reference>
<dbReference type="Gene3D" id="1.20.1060.10">
    <property type="entry name" value="Taq DNA Polymerase, Chain T, domain 4"/>
    <property type="match status" value="1"/>
</dbReference>
<dbReference type="GeneID" id="78085007"/>
<evidence type="ECO:0000313" key="10">
    <source>
        <dbReference type="Proteomes" id="UP000006034"/>
    </source>
</evidence>
<dbReference type="RefSeq" id="WP_005030314.1">
    <property type="nucleotide sequence ID" value="NZ_KE150238.1"/>
</dbReference>
<evidence type="ECO:0000259" key="8">
    <source>
        <dbReference type="SMART" id="SM00482"/>
    </source>
</evidence>
<dbReference type="InterPro" id="IPR038720">
    <property type="entry name" value="YprB_RNase_H-like_dom"/>
</dbReference>
<comment type="similarity">
    <text evidence="1">Belongs to the DNA polymerase type-A family.</text>
</comment>
<comment type="catalytic activity">
    <reaction evidence="7">
        <text>DNA(n) + a 2'-deoxyribonucleoside 5'-triphosphate = DNA(n+1) + diphosphate</text>
        <dbReference type="Rhea" id="RHEA:22508"/>
        <dbReference type="Rhea" id="RHEA-COMP:17339"/>
        <dbReference type="Rhea" id="RHEA-COMP:17340"/>
        <dbReference type="ChEBI" id="CHEBI:33019"/>
        <dbReference type="ChEBI" id="CHEBI:61560"/>
        <dbReference type="ChEBI" id="CHEBI:173112"/>
        <dbReference type="EC" id="2.7.7.7"/>
    </reaction>
</comment>
<evidence type="ECO:0000256" key="1">
    <source>
        <dbReference type="ARBA" id="ARBA00007705"/>
    </source>
</evidence>
<organism evidence="9 10">
    <name type="scientific">Bilophila wadsworthia (strain 3_1_6)</name>
    <dbReference type="NCBI Taxonomy" id="563192"/>
    <lineage>
        <taxon>Bacteria</taxon>
        <taxon>Pseudomonadati</taxon>
        <taxon>Thermodesulfobacteriota</taxon>
        <taxon>Desulfovibrionia</taxon>
        <taxon>Desulfovibrionales</taxon>
        <taxon>Desulfovibrionaceae</taxon>
        <taxon>Bilophila</taxon>
    </lineage>
</organism>
<dbReference type="HOGENOM" id="CLU_448100_0_0_7"/>
<keyword evidence="10" id="KW-1185">Reference proteome</keyword>
<dbReference type="PROSITE" id="PS00447">
    <property type="entry name" value="DNA_POLYMERASE_A"/>
    <property type="match status" value="1"/>
</dbReference>
<protein>
    <recommendedName>
        <fullName evidence="3">DNA polymerase I</fullName>
        <ecNumber evidence="2">2.7.7.7</ecNumber>
    </recommendedName>
</protein>
<name>E5YB84_BILW3</name>
<gene>
    <name evidence="9" type="ORF">HMPREF0179_03457</name>
</gene>
<dbReference type="SUPFAM" id="SSF56672">
    <property type="entry name" value="DNA/RNA polymerases"/>
    <property type="match status" value="1"/>
</dbReference>
<dbReference type="InterPro" id="IPR002298">
    <property type="entry name" value="DNA_polymerase_A"/>
</dbReference>
<dbReference type="PANTHER" id="PTHR10133">
    <property type="entry name" value="DNA POLYMERASE I"/>
    <property type="match status" value="1"/>
</dbReference>
<reference evidence="9 10" key="2">
    <citation type="submission" date="2013-04" db="EMBL/GenBank/DDBJ databases">
        <title>The Genome Sequence of Bilophila wadsworthia 3_1_6.</title>
        <authorList>
            <consortium name="The Broad Institute Genomics Platform"/>
            <person name="Earl A."/>
            <person name="Ward D."/>
            <person name="Feldgarden M."/>
            <person name="Gevers D."/>
            <person name="Sibley C."/>
            <person name="Strauss J."/>
            <person name="Allen-Vercoe E."/>
            <person name="Walker B."/>
            <person name="Young S."/>
            <person name="Zeng Q."/>
            <person name="Gargeya S."/>
            <person name="Fitzgerald M."/>
            <person name="Haas B."/>
            <person name="Abouelleil A."/>
            <person name="Allen A.W."/>
            <person name="Alvarado L."/>
            <person name="Arachchi H.M."/>
            <person name="Berlin A.M."/>
            <person name="Chapman S.B."/>
            <person name="Gainer-Dewar J."/>
            <person name="Goldberg J."/>
            <person name="Griggs A."/>
            <person name="Gujja S."/>
            <person name="Hansen M."/>
            <person name="Howarth C."/>
            <person name="Imamovic A."/>
            <person name="Ireland A."/>
            <person name="Larimer J."/>
            <person name="McCowan C."/>
            <person name="Murphy C."/>
            <person name="Pearson M."/>
            <person name="Poon T.W."/>
            <person name="Priest M."/>
            <person name="Roberts A."/>
            <person name="Saif S."/>
            <person name="Shea T."/>
            <person name="Sisk P."/>
            <person name="Sykes S."/>
            <person name="Wortman J."/>
            <person name="Nusbaum C."/>
            <person name="Birren B."/>
        </authorList>
    </citation>
    <scope>NUCLEOTIDE SEQUENCE [LARGE SCALE GENOMIC DNA]</scope>
    <source>
        <strain evidence="9 10">3_1_6</strain>
    </source>
</reference>
<evidence type="ECO:0000256" key="7">
    <source>
        <dbReference type="ARBA" id="ARBA00049244"/>
    </source>
</evidence>
<dbReference type="GO" id="GO:0006302">
    <property type="term" value="P:double-strand break repair"/>
    <property type="evidence" value="ECO:0007669"/>
    <property type="project" value="TreeGrafter"/>
</dbReference>
<comment type="caution">
    <text evidence="9">The sequence shown here is derived from an EMBL/GenBank/DDBJ whole genome shotgun (WGS) entry which is preliminary data.</text>
</comment>
<proteinExistence type="inferred from homology"/>
<dbReference type="GO" id="GO:0003887">
    <property type="term" value="F:DNA-directed DNA polymerase activity"/>
    <property type="evidence" value="ECO:0007669"/>
    <property type="project" value="UniProtKB-KW"/>
</dbReference>
<dbReference type="SUPFAM" id="SSF53098">
    <property type="entry name" value="Ribonuclease H-like"/>
    <property type="match status" value="1"/>
</dbReference>
<dbReference type="EMBL" id="ADCP02000001">
    <property type="protein sequence ID" value="EFV42780.1"/>
    <property type="molecule type" value="Genomic_DNA"/>
</dbReference>
<dbReference type="eggNOG" id="COG0749">
    <property type="taxonomic scope" value="Bacteria"/>
</dbReference>
<sequence length="626" mass="69738">MSAPRKREPYLGFGWSWIPTPETPALLFDIETDGLLDETSTIHCICAKDFLTGESFSFGPGEIEDGLGLLCQSRLLVAHNGLCFDIPAIQKLHPSLLLPRLFDTLTASRLIWTNLKDLDFTQLRKKSCRFPPKLAGSHSLDAWGQRLGVMKGDYGKTTENAWSRWSEDMQRYCEQDVEVLEALYRHILDQRYSPEALALEHEFQAVIFHQERTGVWFDERAAQSLYAELAAKRNDAVTALQEVFPQKRIEEIFIPKANNRTRGYVKGVPFTKVRYETFNPASRQQIADRLMEKHGWKPSEFTDTGQPKVDEDVLASLPFPECKPLVDYLELLKIIGMLAEGKNGWLKLVGPDGRIHGRVITNGAVTGRCTHNSPNLAQIPARGQYGKQCRALFAAPPPLVQVGADASGLELRMLAHYLAAYDGGAYAKVLLEGDIHTANQHAAGLETRDNAKTFIYAFLYGAGDEKLGSIVAPLASSAVQTKRGRALKDRFFRSLPAIKRLIDDVQGVLTGPGKRPYLIGIDGRHLHIRSSHSALNTLLQSAGAVLMKLATVIFHMEAQRRGLRLGEDYAQVLHVHDEAQFNTTPEKADALGKLFVESIELAGRHFGMRCPTTGEYKVGANWAETH</sequence>
<evidence type="ECO:0000256" key="5">
    <source>
        <dbReference type="ARBA" id="ARBA00022695"/>
    </source>
</evidence>
<dbReference type="OrthoDB" id="5465413at2"/>
<evidence type="ECO:0000256" key="4">
    <source>
        <dbReference type="ARBA" id="ARBA00022679"/>
    </source>
</evidence>
<keyword evidence="5" id="KW-0548">Nucleotidyltransferase</keyword>
<dbReference type="Gene3D" id="3.30.420.10">
    <property type="entry name" value="Ribonuclease H-like superfamily/Ribonuclease H"/>
    <property type="match status" value="1"/>
</dbReference>
<evidence type="ECO:0000256" key="6">
    <source>
        <dbReference type="ARBA" id="ARBA00022932"/>
    </source>
</evidence>
<dbReference type="STRING" id="563192.HMPREF0179_03457"/>
<dbReference type="GO" id="GO:0006261">
    <property type="term" value="P:DNA-templated DNA replication"/>
    <property type="evidence" value="ECO:0007669"/>
    <property type="project" value="InterPro"/>
</dbReference>
<accession>E5YB84</accession>
<dbReference type="GO" id="GO:0003677">
    <property type="term" value="F:DNA binding"/>
    <property type="evidence" value="ECO:0007669"/>
    <property type="project" value="InterPro"/>
</dbReference>
<dbReference type="InterPro" id="IPR043502">
    <property type="entry name" value="DNA/RNA_pol_sf"/>
</dbReference>
<dbReference type="AlphaFoldDB" id="E5YB84"/>
<evidence type="ECO:0000313" key="9">
    <source>
        <dbReference type="EMBL" id="EFV42780.1"/>
    </source>
</evidence>
<dbReference type="EC" id="2.7.7.7" evidence="2"/>
<evidence type="ECO:0000256" key="2">
    <source>
        <dbReference type="ARBA" id="ARBA00012417"/>
    </source>
</evidence>
<dbReference type="PANTHER" id="PTHR10133:SF62">
    <property type="entry name" value="DNA POLYMERASE THETA"/>
    <property type="match status" value="1"/>
</dbReference>
<dbReference type="Pfam" id="PF13482">
    <property type="entry name" value="RNase_H_2"/>
    <property type="match status" value="1"/>
</dbReference>
<dbReference type="InterPro" id="IPR001098">
    <property type="entry name" value="DNA-dir_DNA_pol_A_palm_dom"/>
</dbReference>
<keyword evidence="6" id="KW-0239">DNA-directed DNA polymerase</keyword>
<evidence type="ECO:0000256" key="3">
    <source>
        <dbReference type="ARBA" id="ARBA00020311"/>
    </source>
</evidence>